<feature type="domain" description="DUF2264" evidence="1">
    <location>
        <begin position="15"/>
        <end position="361"/>
    </location>
</feature>
<dbReference type="InterPro" id="IPR016624">
    <property type="entry name" value="UCP014753"/>
</dbReference>
<dbReference type="Pfam" id="PF10022">
    <property type="entry name" value="DUF2264"/>
    <property type="match status" value="1"/>
</dbReference>
<evidence type="ECO:0000259" key="1">
    <source>
        <dbReference type="Pfam" id="PF10022"/>
    </source>
</evidence>
<name>A0ABX0SJQ4_9ACTN</name>
<dbReference type="InterPro" id="IPR049349">
    <property type="entry name" value="DUF2264_N"/>
</dbReference>
<reference evidence="2 3" key="1">
    <citation type="submission" date="2020-02" db="EMBL/GenBank/DDBJ databases">
        <title>Sequencing the genomes of 1000 actinobacteria strains.</title>
        <authorList>
            <person name="Klenk H.-P."/>
        </authorList>
    </citation>
    <scope>NUCLEOTIDE SEQUENCE [LARGE SCALE GENOMIC DNA]</scope>
    <source>
        <strain evidence="2 3">DSM 19609</strain>
    </source>
</reference>
<keyword evidence="3" id="KW-1185">Reference proteome</keyword>
<accession>A0ABX0SJQ4</accession>
<sequence length="666" mass="71639">MEANEGRSLSSRWGRPELVAFADRLVTAVRPYASPGHSMIVLPGPEGGYGRRVDGLEGFARTFLLAGFRLAGERGADPDGLADWYAQGLATGTDPSSPERWLRMDEHPQAKVEAASIALVLDLTRPWIWDRLDPVVQERVVAYLSHVVGDDTYPRINWVWFRLVVQTFLRSVGGPFSLGEMAEDLATHDGFARAGGWMADGRERSYDHYVGWALHVYPTLWGRMAGAEEFAAPRREHDTAMLDRYLTDAIHLVGGDGSPLIEGRSLAYRFAAAAPFWTGVIAGVPSVPAGQLRRAATRIVQHFAARGVPDDAGLLSTGWFRRWQGLAQAYSGPGSPYWASKGLLGIALPADHPVWEAPEIPLPVERADTLRVVEAPAWIVSGTREDGLVRVINHGTDHAEPGAMCGDSPLYARLGYSTATFPLLDVASWVSPVDQSVTLLDADGIATHRAGMEVLDLGIADAPVPIAWAASRSSAHWLDPDPVQQNHGYGYTGEAHPAGVLTVVSLVRDRWEVRLVRIDSLAGDAATTLRIGGWPVSGDESRIAGTTGSVRTGRTASVSDGWLVSRITGVLGDTRPGIDSRTGASPLGEFSCTPWTALDPVPGVWMGVLIEFFASTNAGDEGTCTVEELTEAGASLAIRIQWPDGVTTDTRARIGRSSEQPTAGGR</sequence>
<organism evidence="2 3">
    <name type="scientific">Brooklawnia cerclae</name>
    <dbReference type="NCBI Taxonomy" id="349934"/>
    <lineage>
        <taxon>Bacteria</taxon>
        <taxon>Bacillati</taxon>
        <taxon>Actinomycetota</taxon>
        <taxon>Actinomycetes</taxon>
        <taxon>Propionibacteriales</taxon>
        <taxon>Propionibacteriaceae</taxon>
        <taxon>Brooklawnia</taxon>
    </lineage>
</organism>
<evidence type="ECO:0000313" key="3">
    <source>
        <dbReference type="Proteomes" id="UP000749311"/>
    </source>
</evidence>
<proteinExistence type="predicted"/>
<dbReference type="Proteomes" id="UP000749311">
    <property type="component" value="Unassembled WGS sequence"/>
</dbReference>
<evidence type="ECO:0000313" key="2">
    <source>
        <dbReference type="EMBL" id="NIH58632.1"/>
    </source>
</evidence>
<dbReference type="PANTHER" id="PTHR35339">
    <property type="entry name" value="LINALOOL DEHYDRATASE_ISOMERASE DOMAIN-CONTAINING PROTEIN"/>
    <property type="match status" value="1"/>
</dbReference>
<comment type="caution">
    <text evidence="2">The sequence shown here is derived from an EMBL/GenBank/DDBJ whole genome shotgun (WGS) entry which is preliminary data.</text>
</comment>
<dbReference type="PANTHER" id="PTHR35339:SF4">
    <property type="entry name" value="LINALOOL DEHYDRATASE_ISOMERASE DOMAIN-CONTAINING PROTEIN"/>
    <property type="match status" value="1"/>
</dbReference>
<dbReference type="EMBL" id="JAAMOZ010000004">
    <property type="protein sequence ID" value="NIH58632.1"/>
    <property type="molecule type" value="Genomic_DNA"/>
</dbReference>
<protein>
    <recommendedName>
        <fullName evidence="1">DUF2264 domain-containing protein</fullName>
    </recommendedName>
</protein>
<dbReference type="RefSeq" id="WP_167171441.1">
    <property type="nucleotide sequence ID" value="NZ_BAAAOO010000006.1"/>
</dbReference>
<gene>
    <name evidence="2" type="ORF">FB473_003329</name>
</gene>